<dbReference type="GO" id="GO:0022857">
    <property type="term" value="F:transmembrane transporter activity"/>
    <property type="evidence" value="ECO:0007669"/>
    <property type="project" value="InterPro"/>
</dbReference>
<feature type="transmembrane region" description="Helical" evidence="7">
    <location>
        <begin position="312"/>
        <end position="336"/>
    </location>
</feature>
<feature type="transmembrane region" description="Helical" evidence="7">
    <location>
        <begin position="518"/>
        <end position="536"/>
    </location>
</feature>
<organism evidence="9">
    <name type="scientific">Clastoptera arizonana</name>
    <name type="common">Arizona spittle bug</name>
    <dbReference type="NCBI Taxonomy" id="38151"/>
    <lineage>
        <taxon>Eukaryota</taxon>
        <taxon>Metazoa</taxon>
        <taxon>Ecdysozoa</taxon>
        <taxon>Arthropoda</taxon>
        <taxon>Hexapoda</taxon>
        <taxon>Insecta</taxon>
        <taxon>Pterygota</taxon>
        <taxon>Neoptera</taxon>
        <taxon>Paraneoptera</taxon>
        <taxon>Hemiptera</taxon>
        <taxon>Auchenorrhyncha</taxon>
        <taxon>Cercopoidea</taxon>
        <taxon>Clastopteridae</taxon>
        <taxon>Clastoptera</taxon>
    </lineage>
</organism>
<keyword evidence="3" id="KW-0813">Transport</keyword>
<feature type="transmembrane region" description="Helical" evidence="7">
    <location>
        <begin position="451"/>
        <end position="477"/>
    </location>
</feature>
<keyword evidence="5 7" id="KW-1133">Transmembrane helix</keyword>
<feature type="transmembrane region" description="Helical" evidence="7">
    <location>
        <begin position="403"/>
        <end position="422"/>
    </location>
</feature>
<comment type="similarity">
    <text evidence="2">Belongs to the major facilitator superfamily.</text>
</comment>
<evidence type="ECO:0000313" key="9">
    <source>
        <dbReference type="EMBL" id="JAS25151.1"/>
    </source>
</evidence>
<dbReference type="InterPro" id="IPR020846">
    <property type="entry name" value="MFS_dom"/>
</dbReference>
<protein>
    <recommendedName>
        <fullName evidence="8">Major facilitator superfamily (MFS) profile domain-containing protein</fullName>
    </recommendedName>
</protein>
<dbReference type="Gene3D" id="1.20.1250.20">
    <property type="entry name" value="MFS general substrate transporter like domains"/>
    <property type="match status" value="1"/>
</dbReference>
<accession>A0A1B6DHG9</accession>
<feature type="transmembrane region" description="Helical" evidence="7">
    <location>
        <begin position="429"/>
        <end position="445"/>
    </location>
</feature>
<keyword evidence="4 7" id="KW-0812">Transmembrane</keyword>
<comment type="subcellular location">
    <subcellularLocation>
        <location evidence="1">Membrane</location>
        <topology evidence="1">Multi-pass membrane protein</topology>
    </subcellularLocation>
</comment>
<evidence type="ECO:0000256" key="5">
    <source>
        <dbReference type="ARBA" id="ARBA00022989"/>
    </source>
</evidence>
<feature type="transmembrane region" description="Helical" evidence="7">
    <location>
        <begin position="172"/>
        <end position="194"/>
    </location>
</feature>
<feature type="transmembrane region" description="Helical" evidence="7">
    <location>
        <begin position="84"/>
        <end position="105"/>
    </location>
</feature>
<evidence type="ECO:0000259" key="8">
    <source>
        <dbReference type="PROSITE" id="PS50850"/>
    </source>
</evidence>
<dbReference type="PANTHER" id="PTHR23511:SF35">
    <property type="entry name" value="MAJOR FACILITATOR SUPERFAMILY (MFS) PROFILE DOMAIN-CONTAINING PROTEIN"/>
    <property type="match status" value="1"/>
</dbReference>
<feature type="transmembrane region" description="Helical" evidence="7">
    <location>
        <begin position="489"/>
        <end position="512"/>
    </location>
</feature>
<dbReference type="InterPro" id="IPR011701">
    <property type="entry name" value="MFS"/>
</dbReference>
<dbReference type="EMBL" id="GEDC01012147">
    <property type="protein sequence ID" value="JAS25151.1"/>
    <property type="molecule type" value="Transcribed_RNA"/>
</dbReference>
<dbReference type="PANTHER" id="PTHR23511">
    <property type="entry name" value="SYNAPTIC VESICLE GLYCOPROTEIN 2"/>
    <property type="match status" value="1"/>
</dbReference>
<evidence type="ECO:0000256" key="6">
    <source>
        <dbReference type="ARBA" id="ARBA00023136"/>
    </source>
</evidence>
<dbReference type="InterPro" id="IPR005828">
    <property type="entry name" value="MFS_sugar_transport-like"/>
</dbReference>
<feature type="transmembrane region" description="Helical" evidence="7">
    <location>
        <begin position="214"/>
        <end position="234"/>
    </location>
</feature>
<feature type="transmembrane region" description="Helical" evidence="7">
    <location>
        <begin position="112"/>
        <end position="129"/>
    </location>
</feature>
<dbReference type="PROSITE" id="PS50850">
    <property type="entry name" value="MFS"/>
    <property type="match status" value="1"/>
</dbReference>
<reference evidence="9" key="1">
    <citation type="submission" date="2015-12" db="EMBL/GenBank/DDBJ databases">
        <title>De novo transcriptome assembly of four potential Pierce s Disease insect vectors from Arizona vineyards.</title>
        <authorList>
            <person name="Tassone E.E."/>
        </authorList>
    </citation>
    <scope>NUCLEOTIDE SEQUENCE</scope>
</reference>
<feature type="transmembrane region" description="Helical" evidence="7">
    <location>
        <begin position="135"/>
        <end position="160"/>
    </location>
</feature>
<evidence type="ECO:0000256" key="7">
    <source>
        <dbReference type="SAM" id="Phobius"/>
    </source>
</evidence>
<evidence type="ECO:0000256" key="2">
    <source>
        <dbReference type="ARBA" id="ARBA00008335"/>
    </source>
</evidence>
<evidence type="ECO:0000256" key="3">
    <source>
        <dbReference type="ARBA" id="ARBA00022448"/>
    </source>
</evidence>
<dbReference type="SUPFAM" id="SSF103473">
    <property type="entry name" value="MFS general substrate transporter"/>
    <property type="match status" value="1"/>
</dbReference>
<dbReference type="GO" id="GO:0016020">
    <property type="term" value="C:membrane"/>
    <property type="evidence" value="ECO:0007669"/>
    <property type="project" value="UniProtKB-SubCell"/>
</dbReference>
<evidence type="ECO:0000256" key="4">
    <source>
        <dbReference type="ARBA" id="ARBA00022692"/>
    </source>
</evidence>
<dbReference type="AlphaFoldDB" id="A0A1B6DHG9"/>
<gene>
    <name evidence="9" type="ORF">g.28041</name>
</gene>
<name>A0A1B6DHG9_9HEMI</name>
<dbReference type="Pfam" id="PF07690">
    <property type="entry name" value="MFS_1"/>
    <property type="match status" value="1"/>
</dbReference>
<dbReference type="Pfam" id="PF00083">
    <property type="entry name" value="Sugar_tr"/>
    <property type="match status" value="1"/>
</dbReference>
<dbReference type="InterPro" id="IPR036259">
    <property type="entry name" value="MFS_trans_sf"/>
</dbReference>
<feature type="domain" description="Major facilitator superfamily (MFS) profile" evidence="8">
    <location>
        <begin position="45"/>
        <end position="541"/>
    </location>
</feature>
<sequence>RLRKCLSSVERSRVNEMDLSKEVKTSHGSADFEEAISLAGRGKFSYLVLITGGFAMMISLLATVDVTYVLPSAECELKLEKKDRGTLSGAFFIGIIVSSHLLGFLSDTLGRRYILVRSLFINIFVYIIASMSPNYWVLLIMRFITGIVLCGLLTCGIVYVGEFHSNKHRTQAVMALSSLAVGAFVYCAALGWLILPNEVSLPLFGLYTFTPWRLYYILLGVVPSVIVGIIVFFLPESPKYLLACGKTEEALEILKKVYSINKGKPKDQYPVKTLLRNPNEQVSQLAGKSKSPGAVLRIIWNQTYPLFVPPHVLNMLFSCTILFSLFYSFSGINIWAPDIINQLIIKIQANGSSSNPVQMCNIVESNWTKNIEINEANLNTGLNSSVAEEGECRNTLKVTMFQLNSITGVILSVCIFLTSLVLPKNRTKAFVAISCILTIVIYGVLLEVPNYYIMLLCLSVAIILLNIIFCGTTTLLVDYFPTNLRGMAVCLAIMSGRLGSAVGGGVFSAFLLTECRNVFYGAGIIMVVGAICCLSLQSPTGKAKKAAKKEVKKVINTIA</sequence>
<keyword evidence="6 7" id="KW-0472">Membrane</keyword>
<evidence type="ECO:0000256" key="1">
    <source>
        <dbReference type="ARBA" id="ARBA00004141"/>
    </source>
</evidence>
<feature type="transmembrane region" description="Helical" evidence="7">
    <location>
        <begin position="44"/>
        <end position="64"/>
    </location>
</feature>
<proteinExistence type="inferred from homology"/>
<feature type="non-terminal residue" evidence="9">
    <location>
        <position position="1"/>
    </location>
</feature>